<evidence type="ECO:0000313" key="3">
    <source>
        <dbReference type="EMBL" id="ANN76803.1"/>
    </source>
</evidence>
<evidence type="ECO:0000256" key="2">
    <source>
        <dbReference type="SAM" id="MobiDB-lite"/>
    </source>
</evidence>
<reference evidence="3 4" key="1">
    <citation type="submission" date="2016-06" db="EMBL/GenBank/DDBJ databases">
        <title>Complete genome sequences of Bordetella bronchialis and Bordetella flabilis.</title>
        <authorList>
            <person name="LiPuma J.J."/>
            <person name="Spilker T."/>
        </authorList>
    </citation>
    <scope>NUCLEOTIDE SEQUENCE [LARGE SCALE GENOMIC DNA]</scope>
    <source>
        <strain evidence="3 4">AU10664</strain>
    </source>
</reference>
<dbReference type="STRING" id="463014.BAU07_06460"/>
<evidence type="ECO:0000313" key="4">
    <source>
        <dbReference type="Proteomes" id="UP000091926"/>
    </source>
</evidence>
<protein>
    <recommendedName>
        <fullName evidence="5">Portal protein</fullName>
    </recommendedName>
</protein>
<name>A0A193GB02_9BORD</name>
<dbReference type="InterPro" id="IPR056909">
    <property type="entry name" value="SU10_portal"/>
</dbReference>
<dbReference type="AlphaFoldDB" id="A0A193GB02"/>
<dbReference type="Proteomes" id="UP000091926">
    <property type="component" value="Chromosome"/>
</dbReference>
<gene>
    <name evidence="3" type="ORF">BAU07_06460</name>
</gene>
<organism evidence="3 4">
    <name type="scientific">Bordetella flabilis</name>
    <dbReference type="NCBI Taxonomy" id="463014"/>
    <lineage>
        <taxon>Bacteria</taxon>
        <taxon>Pseudomonadati</taxon>
        <taxon>Pseudomonadota</taxon>
        <taxon>Betaproteobacteria</taxon>
        <taxon>Burkholderiales</taxon>
        <taxon>Alcaligenaceae</taxon>
        <taxon>Bordetella</taxon>
    </lineage>
</organism>
<feature type="region of interest" description="Disordered" evidence="2">
    <location>
        <begin position="19"/>
        <end position="47"/>
    </location>
</feature>
<feature type="coiled-coil region" evidence="1">
    <location>
        <begin position="662"/>
        <end position="706"/>
    </location>
</feature>
<dbReference type="RefSeq" id="WP_066655126.1">
    <property type="nucleotide sequence ID" value="NZ_CBCSCL010000017.1"/>
</dbReference>
<evidence type="ECO:0008006" key="5">
    <source>
        <dbReference type="Google" id="ProtNLM"/>
    </source>
</evidence>
<accession>A0A193GB02</accession>
<dbReference type="EMBL" id="CP016172">
    <property type="protein sequence ID" value="ANN76803.1"/>
    <property type="molecule type" value="Genomic_DNA"/>
</dbReference>
<dbReference type="OrthoDB" id="5464900at2"/>
<proteinExistence type="predicted"/>
<keyword evidence="1" id="KW-0175">Coiled coil</keyword>
<sequence length="756" mass="83617">MPGKSAIPIDDVDALEQFLAEQDASEANAAANNPAPRRDEDGGMSDDELGALIQGELNDAVSFTDMEIGPERAEATKRYRGDAYGDEEDGRSKVVSSDVRDVVLGQLPDLMRIFFGAENVVEYEPSGAVNMQAAMRQTALAEQATAYANYVFERDNDGFEILHSVFKDALIRKVGFAKFWWDDSVEVKTETYTGVDDIGMQVLQDDDEVEDIETLAEYPDETAAQIPLAPDMPMPPPALLRDLRIKRRVARGRVKIEALPPEEFIIDRRARSAHHCALVGHRSMKTVSDLVAMGYDEDEVRTFVTSPELDNNIEYIERQPFSRAVGSFDALNPATQRVLYVEAYVRVDYDGDGIAELRKVCTMGSGYKVVHHEAADHVPFADFQCDPEPHTFFGLSLADVTMDLQRTKTVIWRNSLDSLAQSIHPRMGIVEGQVNVDDVLNNENGAVIRMRAPGMVQPLATPFVGQAAFPMLEYLDDVREMRTGVSRAQLGLDPDSLQSTNKLAVQQSISGSQGKVELQARILANGMRKLFKGILHLVVQNQDRPRTVRIRGQWVTMDPRAWNADLDVKVNIALGTGTVDSKLQALGQIVAKQEQILQTLGLANPIVSLSQYANALRAMTELSGFRDSSRFFSAVPDGYQPPAQQQPPPDPTLMLAQGQIRVAQERLELDKAKAVAQEQREQQKNAMDAMLRLKELELKYAGQERDAALDAAIRLQMAEMDQQGQSHRATLGHIAKAASAVAQPQVSAQQPDFQGM</sequence>
<dbReference type="KEGG" id="bfz:BAU07_06460"/>
<keyword evidence="4" id="KW-1185">Reference proteome</keyword>
<evidence type="ECO:0000256" key="1">
    <source>
        <dbReference type="SAM" id="Coils"/>
    </source>
</evidence>
<dbReference type="Pfam" id="PF23899">
    <property type="entry name" value="SU10_portal"/>
    <property type="match status" value="1"/>
</dbReference>